<dbReference type="EMBL" id="LAXJ01000020">
    <property type="protein sequence ID" value="KRS11345.1"/>
    <property type="molecule type" value="Genomic_DNA"/>
</dbReference>
<accession>A0A0T5NR53</accession>
<dbReference type="InterPro" id="IPR005116">
    <property type="entry name" value="Transp-assoc_OB_typ1"/>
</dbReference>
<feature type="domain" description="Mop" evidence="3">
    <location>
        <begin position="2"/>
        <end position="68"/>
    </location>
</feature>
<proteinExistence type="predicted"/>
<comment type="caution">
    <text evidence="4">The sequence shown here is derived from an EMBL/GenBank/DDBJ whole genome shotgun (WGS) entry which is preliminary data.</text>
</comment>
<dbReference type="InterPro" id="IPR004606">
    <property type="entry name" value="Mop_domain"/>
</dbReference>
<evidence type="ECO:0000259" key="3">
    <source>
        <dbReference type="PROSITE" id="PS51866"/>
    </source>
</evidence>
<dbReference type="Proteomes" id="UP000051295">
    <property type="component" value="Unassembled WGS sequence"/>
</dbReference>
<dbReference type="GO" id="GO:0015689">
    <property type="term" value="P:molybdate ion transport"/>
    <property type="evidence" value="ECO:0007669"/>
    <property type="project" value="InterPro"/>
</dbReference>
<evidence type="ECO:0000256" key="1">
    <source>
        <dbReference type="ARBA" id="ARBA00022505"/>
    </source>
</evidence>
<dbReference type="AlphaFoldDB" id="A0A0T5NR53"/>
<reference evidence="4 5" key="1">
    <citation type="submission" date="2015-04" db="EMBL/GenBank/DDBJ databases">
        <title>The draft genome sequence of Roseovarius sp.R12b.</title>
        <authorList>
            <person name="Li G."/>
            <person name="Lai Q."/>
            <person name="Shao Z."/>
            <person name="Yan P."/>
        </authorList>
    </citation>
    <scope>NUCLEOTIDE SEQUENCE [LARGE SCALE GENOMIC DNA]</scope>
    <source>
        <strain evidence="4 5">R12B</strain>
    </source>
</reference>
<protein>
    <submittedName>
        <fullName evidence="4">Transporter</fullName>
    </submittedName>
</protein>
<dbReference type="PATRIC" id="fig|1641875.4.peg.1979"/>
<dbReference type="Pfam" id="PF03459">
    <property type="entry name" value="TOBE"/>
    <property type="match status" value="1"/>
</dbReference>
<evidence type="ECO:0000313" key="4">
    <source>
        <dbReference type="EMBL" id="KRS11345.1"/>
    </source>
</evidence>
<keyword evidence="5" id="KW-1185">Reference proteome</keyword>
<dbReference type="STRING" id="1641875.XM53_17390"/>
<dbReference type="Gene3D" id="2.40.50.100">
    <property type="match status" value="1"/>
</dbReference>
<gene>
    <name evidence="4" type="ORF">XM53_17390</name>
</gene>
<keyword evidence="1 2" id="KW-0500">Molybdenum</keyword>
<dbReference type="RefSeq" id="WP_057795614.1">
    <property type="nucleotide sequence ID" value="NZ_LAXJ01000020.1"/>
</dbReference>
<dbReference type="InterPro" id="IPR008995">
    <property type="entry name" value="Mo/tungstate-bd_C_term_dom"/>
</dbReference>
<organism evidence="4 5">
    <name type="scientific">Roseovarius atlanticus</name>
    <dbReference type="NCBI Taxonomy" id="1641875"/>
    <lineage>
        <taxon>Bacteria</taxon>
        <taxon>Pseudomonadati</taxon>
        <taxon>Pseudomonadota</taxon>
        <taxon>Alphaproteobacteria</taxon>
        <taxon>Rhodobacterales</taxon>
        <taxon>Roseobacteraceae</taxon>
        <taxon>Roseovarius</taxon>
    </lineage>
</organism>
<evidence type="ECO:0000313" key="5">
    <source>
        <dbReference type="Proteomes" id="UP000051295"/>
    </source>
</evidence>
<dbReference type="PROSITE" id="PS51866">
    <property type="entry name" value="MOP"/>
    <property type="match status" value="1"/>
</dbReference>
<sequence length="69" mass="7024">MKLSARNKMPGTVTAIDKGAVNAMVLIDLGGDTTVTAMITNASVEELGLEVGKTAYAIVKASDVIVGSD</sequence>
<dbReference type="NCBIfam" id="TIGR00638">
    <property type="entry name" value="Mop"/>
    <property type="match status" value="1"/>
</dbReference>
<dbReference type="OrthoDB" id="122515at2"/>
<name>A0A0T5NR53_9RHOB</name>
<evidence type="ECO:0000256" key="2">
    <source>
        <dbReference type="PROSITE-ProRule" id="PRU01213"/>
    </source>
</evidence>
<dbReference type="SUPFAM" id="SSF50331">
    <property type="entry name" value="MOP-like"/>
    <property type="match status" value="1"/>
</dbReference>